<keyword evidence="1" id="KW-0812">Transmembrane</keyword>
<feature type="transmembrane region" description="Helical" evidence="1">
    <location>
        <begin position="12"/>
        <end position="31"/>
    </location>
</feature>
<feature type="transmembrane region" description="Helical" evidence="1">
    <location>
        <begin position="90"/>
        <end position="109"/>
    </location>
</feature>
<proteinExistence type="predicted"/>
<evidence type="ECO:0000256" key="1">
    <source>
        <dbReference type="SAM" id="Phobius"/>
    </source>
</evidence>
<keyword evidence="1" id="KW-1133">Transmembrane helix</keyword>
<comment type="caution">
    <text evidence="2">The sequence shown here is derived from an EMBL/GenBank/DDBJ whole genome shotgun (WGS) entry which is preliminary data.</text>
</comment>
<name>A0ABP0BJH8_9PEZI</name>
<sequence>MASNILPSTWRNLGLGVAVSFATFGLSGILFPEHAAKSAFGITTASEAAKSSGGRGSSAAALLSPLIGVRDLAIAATLAMLYYRQLGWEMGFVIVARTIFCAADTALIARQKGLRE</sequence>
<dbReference type="Proteomes" id="UP001642482">
    <property type="component" value="Unassembled WGS sequence"/>
</dbReference>
<dbReference type="InterPro" id="IPR025363">
    <property type="entry name" value="DUF4267"/>
</dbReference>
<organism evidence="2 3">
    <name type="scientific">Sporothrix eucalyptigena</name>
    <dbReference type="NCBI Taxonomy" id="1812306"/>
    <lineage>
        <taxon>Eukaryota</taxon>
        <taxon>Fungi</taxon>
        <taxon>Dikarya</taxon>
        <taxon>Ascomycota</taxon>
        <taxon>Pezizomycotina</taxon>
        <taxon>Sordariomycetes</taxon>
        <taxon>Sordariomycetidae</taxon>
        <taxon>Ophiostomatales</taxon>
        <taxon>Ophiostomataceae</taxon>
        <taxon>Sporothrix</taxon>
    </lineage>
</organism>
<evidence type="ECO:0000313" key="3">
    <source>
        <dbReference type="Proteomes" id="UP001642482"/>
    </source>
</evidence>
<keyword evidence="3" id="KW-1185">Reference proteome</keyword>
<dbReference type="EMBL" id="CAWUHD010000031">
    <property type="protein sequence ID" value="CAK7219321.1"/>
    <property type="molecule type" value="Genomic_DNA"/>
</dbReference>
<evidence type="ECO:0000313" key="2">
    <source>
        <dbReference type="EMBL" id="CAK7219321.1"/>
    </source>
</evidence>
<reference evidence="2 3" key="1">
    <citation type="submission" date="2024-01" db="EMBL/GenBank/DDBJ databases">
        <authorList>
            <person name="Allen C."/>
            <person name="Tagirdzhanova G."/>
        </authorList>
    </citation>
    <scope>NUCLEOTIDE SEQUENCE [LARGE SCALE GENOMIC DNA]</scope>
</reference>
<protein>
    <submittedName>
        <fullName evidence="2">Uncharacterized protein</fullName>
    </submittedName>
</protein>
<gene>
    <name evidence="2" type="ORF">SEUCBS140593_003849</name>
</gene>
<dbReference type="Pfam" id="PF14087">
    <property type="entry name" value="DUF4267"/>
    <property type="match status" value="1"/>
</dbReference>
<accession>A0ABP0BJH8</accession>
<keyword evidence="1" id="KW-0472">Membrane</keyword>